<dbReference type="Proteomes" id="UP000253934">
    <property type="component" value="Unassembled WGS sequence"/>
</dbReference>
<dbReference type="PANTHER" id="PTHR36220:SF1">
    <property type="entry name" value="GAMMA TUBULIN COMPLEX COMPONENT C-TERMINAL DOMAIN-CONTAINING PROTEIN"/>
    <property type="match status" value="1"/>
</dbReference>
<comment type="caution">
    <text evidence="1">The sequence shown here is derived from an EMBL/GenBank/DDBJ whole genome shotgun (WGS) entry which is preliminary data.</text>
</comment>
<reference evidence="1" key="1">
    <citation type="submission" date="2018-04" db="EMBL/GenBank/DDBJ databases">
        <title>Draft genome sequence of the Candidatus Spirobacillus cienkowskii, a pathogen of freshwater Daphnia species, reconstructed from hemolymph metagenomic reads.</title>
        <authorList>
            <person name="Bresciani L."/>
            <person name="Lemos L.N."/>
            <person name="Wale N."/>
            <person name="Lin J.Y."/>
            <person name="Fernandes G.R."/>
            <person name="Duffy M.A."/>
            <person name="Rodrigues J.M."/>
        </authorList>
    </citation>
    <scope>NUCLEOTIDE SEQUENCE [LARGE SCALE GENOMIC DNA]</scope>
    <source>
        <strain evidence="1">Binning01</strain>
    </source>
</reference>
<name>A0A369KTF1_9BACT</name>
<dbReference type="EMBL" id="QOVW01000011">
    <property type="protein sequence ID" value="RDB37038.1"/>
    <property type="molecule type" value="Genomic_DNA"/>
</dbReference>
<organism evidence="1 2">
    <name type="scientific">Spirobacillus cienkowskii</name>
    <dbReference type="NCBI Taxonomy" id="495820"/>
    <lineage>
        <taxon>Bacteria</taxon>
        <taxon>Pseudomonadati</taxon>
        <taxon>Bdellovibrionota</taxon>
        <taxon>Oligoflexia</taxon>
        <taxon>Silvanigrellales</taxon>
        <taxon>Spirobacillus</taxon>
    </lineage>
</organism>
<dbReference type="Gene3D" id="2.130.10.130">
    <property type="entry name" value="Integrin alpha, N-terminal"/>
    <property type="match status" value="1"/>
</dbReference>
<dbReference type="InterPro" id="IPR028994">
    <property type="entry name" value="Integrin_alpha_N"/>
</dbReference>
<protein>
    <submittedName>
        <fullName evidence="1">Uncharacterized protein</fullName>
    </submittedName>
</protein>
<dbReference type="PANTHER" id="PTHR36220">
    <property type="entry name" value="UNNAMED PRODUCT"/>
    <property type="match status" value="1"/>
</dbReference>
<evidence type="ECO:0000313" key="1">
    <source>
        <dbReference type="EMBL" id="RDB37038.1"/>
    </source>
</evidence>
<keyword evidence="2" id="KW-1185">Reference proteome</keyword>
<gene>
    <name evidence="1" type="ORF">DCC88_01955</name>
</gene>
<dbReference type="AlphaFoldDB" id="A0A369KTF1"/>
<proteinExistence type="predicted"/>
<accession>A0A369KTF1</accession>
<evidence type="ECO:0000313" key="2">
    <source>
        <dbReference type="Proteomes" id="UP000253934"/>
    </source>
</evidence>
<sequence>MKNFIFFSIKNFSVLIFLSFLQFFAISAEKSDKLNSYLLIGASDRSGKGAVFRCTLEGKNCIEFLGGNKKFKDSSNPTYTTPNLFIGDSFGSSLFIYDNLIYIGAISRNNKKATDAGSISSANFKDDVGTIFECKLNGDNCREFIGGHVGFPIVQDAEGIGMRQFSGDYFGVSLFFYNDKLYAGAYGRDSNSKDETGVLVRCNADGRGCIEFIGGKNKATDKNKLFSAYDHFGYSVNINKNKLFVGAKNKNGGSGAVFKCNLDGSQCSLLNVSNLKLSTNDTFGSDLASNANNLFVGAMGRNGYPPSDPEQYDIGAVFKCNSDGNNCSEFLGGQNKSSARDLGLAQDDFFGSSIALTSEYIFIGAKGRKDNNDNRVGAVFRCKLDGSECLELVGGKNQEYLKSASFELNDGEFFGSSLAIVTLSEEN</sequence>